<dbReference type="NCBIfam" id="TIGR00514">
    <property type="entry name" value="accC"/>
    <property type="match status" value="1"/>
</dbReference>
<keyword evidence="4" id="KW-0460">Magnesium</keyword>
<dbReference type="PROSITE" id="PS00866">
    <property type="entry name" value="CPSASE_1"/>
    <property type="match status" value="1"/>
</dbReference>
<dbReference type="RefSeq" id="WP_378016466.1">
    <property type="nucleotide sequence ID" value="NZ_JBHSKT010000003.1"/>
</dbReference>
<dbReference type="EC" id="6.3.4.14" evidence="9"/>
<evidence type="ECO:0000313" key="10">
    <source>
        <dbReference type="Proteomes" id="UP001596161"/>
    </source>
</evidence>
<keyword evidence="3 6" id="KW-0067">ATP-binding</keyword>
<dbReference type="InterPro" id="IPR011764">
    <property type="entry name" value="Biotin_carboxylation_dom"/>
</dbReference>
<dbReference type="PANTHER" id="PTHR18866:SF33">
    <property type="entry name" value="METHYLCROTONOYL-COA CARBOXYLASE SUBUNIT ALPHA, MITOCHONDRIAL-RELATED"/>
    <property type="match status" value="1"/>
</dbReference>
<organism evidence="9 10">
    <name type="scientific">Adhaeribacter terreus</name>
    <dbReference type="NCBI Taxonomy" id="529703"/>
    <lineage>
        <taxon>Bacteria</taxon>
        <taxon>Pseudomonadati</taxon>
        <taxon>Bacteroidota</taxon>
        <taxon>Cytophagia</taxon>
        <taxon>Cytophagales</taxon>
        <taxon>Hymenobacteraceae</taxon>
        <taxon>Adhaeribacter</taxon>
    </lineage>
</organism>
<dbReference type="InterPro" id="IPR005482">
    <property type="entry name" value="Biotin_COase_C"/>
</dbReference>
<dbReference type="Pfam" id="PF00289">
    <property type="entry name" value="Biotin_carb_N"/>
    <property type="match status" value="1"/>
</dbReference>
<evidence type="ECO:0000256" key="3">
    <source>
        <dbReference type="ARBA" id="ARBA00022840"/>
    </source>
</evidence>
<feature type="domain" description="ATP-grasp" evidence="7">
    <location>
        <begin position="122"/>
        <end position="319"/>
    </location>
</feature>
<dbReference type="PANTHER" id="PTHR18866">
    <property type="entry name" value="CARBOXYLASE:PYRUVATE/ACETYL-COA/PROPIONYL-COA CARBOXYLASE"/>
    <property type="match status" value="1"/>
</dbReference>
<dbReference type="InterPro" id="IPR005481">
    <property type="entry name" value="BC-like_N"/>
</dbReference>
<evidence type="ECO:0000256" key="2">
    <source>
        <dbReference type="ARBA" id="ARBA00022741"/>
    </source>
</evidence>
<keyword evidence="10" id="KW-1185">Reference proteome</keyword>
<accession>A0ABW0E6S7</accession>
<evidence type="ECO:0000256" key="4">
    <source>
        <dbReference type="ARBA" id="ARBA00022842"/>
    </source>
</evidence>
<keyword evidence="2 6" id="KW-0547">Nucleotide-binding</keyword>
<dbReference type="SUPFAM" id="SSF51246">
    <property type="entry name" value="Rudiment single hybrid motif"/>
    <property type="match status" value="1"/>
</dbReference>
<evidence type="ECO:0000259" key="7">
    <source>
        <dbReference type="PROSITE" id="PS50975"/>
    </source>
</evidence>
<dbReference type="SMART" id="SM00878">
    <property type="entry name" value="Biotin_carb_C"/>
    <property type="match status" value="1"/>
</dbReference>
<keyword evidence="1 9" id="KW-0436">Ligase</keyword>
<dbReference type="InterPro" id="IPR011761">
    <property type="entry name" value="ATP-grasp"/>
</dbReference>
<dbReference type="InterPro" id="IPR004549">
    <property type="entry name" value="Acetyl_CoA_COase_biotin_COase"/>
</dbReference>
<dbReference type="InterPro" id="IPR016185">
    <property type="entry name" value="PreATP-grasp_dom_sf"/>
</dbReference>
<dbReference type="EMBL" id="JBHSKT010000003">
    <property type="protein sequence ID" value="MFC5270092.1"/>
    <property type="molecule type" value="Genomic_DNA"/>
</dbReference>
<dbReference type="Proteomes" id="UP001596161">
    <property type="component" value="Unassembled WGS sequence"/>
</dbReference>
<dbReference type="SUPFAM" id="SSF52440">
    <property type="entry name" value="PreATP-grasp domain"/>
    <property type="match status" value="1"/>
</dbReference>
<dbReference type="GO" id="GO:0004075">
    <property type="term" value="F:biotin carboxylase activity"/>
    <property type="evidence" value="ECO:0007669"/>
    <property type="project" value="UniProtKB-EC"/>
</dbReference>
<feature type="domain" description="Biotin carboxylation" evidence="8">
    <location>
        <begin position="3"/>
        <end position="448"/>
    </location>
</feature>
<gene>
    <name evidence="9" type="primary">accC</name>
    <name evidence="9" type="ORF">ACFPIB_05690</name>
</gene>
<dbReference type="InterPro" id="IPR005479">
    <property type="entry name" value="CPAse_ATP-bd"/>
</dbReference>
<dbReference type="Pfam" id="PF02786">
    <property type="entry name" value="CPSase_L_D2"/>
    <property type="match status" value="1"/>
</dbReference>
<evidence type="ECO:0000259" key="8">
    <source>
        <dbReference type="PROSITE" id="PS50979"/>
    </source>
</evidence>
<evidence type="ECO:0000256" key="1">
    <source>
        <dbReference type="ARBA" id="ARBA00022598"/>
    </source>
</evidence>
<dbReference type="InterPro" id="IPR050856">
    <property type="entry name" value="Biotin_carboxylase_complex"/>
</dbReference>
<dbReference type="SUPFAM" id="SSF56059">
    <property type="entry name" value="Glutathione synthetase ATP-binding domain-like"/>
    <property type="match status" value="1"/>
</dbReference>
<dbReference type="Gene3D" id="3.30.470.20">
    <property type="entry name" value="ATP-grasp fold, B domain"/>
    <property type="match status" value="1"/>
</dbReference>
<protein>
    <submittedName>
        <fullName evidence="9">Acetyl-CoA carboxylase biotin carboxylase subunit</fullName>
        <ecNumber evidence="9">6.3.4.14</ecNumber>
    </submittedName>
</protein>
<dbReference type="InterPro" id="IPR011054">
    <property type="entry name" value="Rudment_hybrid_motif"/>
</dbReference>
<proteinExistence type="predicted"/>
<evidence type="ECO:0000313" key="9">
    <source>
        <dbReference type="EMBL" id="MFC5270092.1"/>
    </source>
</evidence>
<dbReference type="NCBIfam" id="NF006367">
    <property type="entry name" value="PRK08591.1"/>
    <property type="match status" value="1"/>
</dbReference>
<dbReference type="PROSITE" id="PS00867">
    <property type="entry name" value="CPSASE_2"/>
    <property type="match status" value="1"/>
</dbReference>
<evidence type="ECO:0000256" key="6">
    <source>
        <dbReference type="PROSITE-ProRule" id="PRU00409"/>
    </source>
</evidence>
<name>A0ABW0E6S7_9BACT</name>
<reference evidence="10" key="1">
    <citation type="journal article" date="2019" name="Int. J. Syst. Evol. Microbiol.">
        <title>The Global Catalogue of Microorganisms (GCM) 10K type strain sequencing project: providing services to taxonomists for standard genome sequencing and annotation.</title>
        <authorList>
            <consortium name="The Broad Institute Genomics Platform"/>
            <consortium name="The Broad Institute Genome Sequencing Center for Infectious Disease"/>
            <person name="Wu L."/>
            <person name="Ma J."/>
        </authorList>
    </citation>
    <scope>NUCLEOTIDE SEQUENCE [LARGE SCALE GENOMIC DNA]</scope>
    <source>
        <strain evidence="10">KACC 12602</strain>
    </source>
</reference>
<evidence type="ECO:0000256" key="5">
    <source>
        <dbReference type="ARBA" id="ARBA00023267"/>
    </source>
</evidence>
<sequence>MTKIRKILVANRGEIALRVMRSAKEMGIKTVAVYSEADRQALHVRFADEAVCLGGPKSADSYLRGDKIIEVCKQLGVDAIHPGYGFLSENANFAEMVKAAGLIFIGPSPEAITLMGSKLAAKAAVANYNIPMVPGTAEAITDIAAAKKIAANIGFPILIKASAGGGGKGMRIVNDEESFEEQMRTAVSEAISAFGDGAVFIEKYVGSPRHIEIQVLGDTHGNIVHLFERECSIQRRHQKVIEEAPSAILTPEIREAMGKAAVDVAKACSYYGAGTVEFLMDEDKNFYFLEMNTRLQVEHPVTEQITGLDLVKEQIKIAEGEALSFKQEDLKINGHSLELRVYAEDPKNNFLPDIGKLAQYKRPQGLGVRVDDGFEEGMEIPIYYDPMIAKLVTFGKDRQEAIEKMLRAIDEYKITGIETTLPFGKFVLTHEAFISGNFDTKFIERYFTPEVLKEQTKQDEVEIAAALAAMLMDKKKPDVKTNVKASAVATSNWKKNRLN</sequence>
<dbReference type="PROSITE" id="PS50979">
    <property type="entry name" value="BC"/>
    <property type="match status" value="1"/>
</dbReference>
<dbReference type="PROSITE" id="PS50975">
    <property type="entry name" value="ATP_GRASP"/>
    <property type="match status" value="1"/>
</dbReference>
<dbReference type="Pfam" id="PF02785">
    <property type="entry name" value="Biotin_carb_C"/>
    <property type="match status" value="1"/>
</dbReference>
<keyword evidence="5" id="KW-0092">Biotin</keyword>
<comment type="caution">
    <text evidence="9">The sequence shown here is derived from an EMBL/GenBank/DDBJ whole genome shotgun (WGS) entry which is preliminary data.</text>
</comment>